<feature type="region of interest" description="Disordered" evidence="2">
    <location>
        <begin position="119"/>
        <end position="219"/>
    </location>
</feature>
<sequence length="418" mass="45054">MSTPVLADPESSTQADGAQSSRVPVPLPKDPYEAIKQAYLVGTDTESEPFEDPESETPESPHIVAPPTCHVEESESSGTFGARSTSSDSTAPLSPDHPLTQTTPVLVPILRRTPGVAVPVSHVMSPGLSKSYRGTSELILGTDSEEIDESSDSDSESKDAEDEDPTTEDGDPAAGDEGLAVGVEDPGVDDESYGLDEETHGVDDESHGLDNKGRNIKSDGLGLGEEEVVPEGQQQAALVVGTTVSMPLGLRVPVLHPSPGDQRGCRHLSRPHSPHGQTRRMTLGSLPISPSLSIKPSLVSSPMIPLTVPSPIASTMATSRATIPVDEDQFIESFVEARAGIRGMVGRVDTQMTDMSRAGYDDHRLVHDMLLQQTALQRELQEMRDRVTALEQERDRKERLPKMVEPDVFDQVRFTWGF</sequence>
<gene>
    <name evidence="3" type="ORF">Tci_494626</name>
</gene>
<keyword evidence="1" id="KW-0175">Coiled coil</keyword>
<protein>
    <submittedName>
        <fullName evidence="3">Uncharacterized protein</fullName>
    </submittedName>
</protein>
<feature type="compositionally biased region" description="Basic and acidic residues" evidence="2">
    <location>
        <begin position="197"/>
        <end position="217"/>
    </location>
</feature>
<feature type="compositionally biased region" description="Polar residues" evidence="2">
    <location>
        <begin position="76"/>
        <end position="92"/>
    </location>
</feature>
<accession>A0A699I561</accession>
<feature type="coiled-coil region" evidence="1">
    <location>
        <begin position="366"/>
        <end position="400"/>
    </location>
</feature>
<name>A0A699I561_TANCI</name>
<feature type="compositionally biased region" description="Polar residues" evidence="2">
    <location>
        <begin position="10"/>
        <end position="22"/>
    </location>
</feature>
<dbReference type="AlphaFoldDB" id="A0A699I561"/>
<feature type="compositionally biased region" description="Acidic residues" evidence="2">
    <location>
        <begin position="143"/>
        <end position="171"/>
    </location>
</feature>
<reference evidence="3" key="1">
    <citation type="journal article" date="2019" name="Sci. Rep.">
        <title>Draft genome of Tanacetum cinerariifolium, the natural source of mosquito coil.</title>
        <authorList>
            <person name="Yamashiro T."/>
            <person name="Shiraishi A."/>
            <person name="Satake H."/>
            <person name="Nakayama K."/>
        </authorList>
    </citation>
    <scope>NUCLEOTIDE SEQUENCE</scope>
</reference>
<evidence type="ECO:0000256" key="2">
    <source>
        <dbReference type="SAM" id="MobiDB-lite"/>
    </source>
</evidence>
<comment type="caution">
    <text evidence="3">The sequence shown here is derived from an EMBL/GenBank/DDBJ whole genome shotgun (WGS) entry which is preliminary data.</text>
</comment>
<feature type="compositionally biased region" description="Acidic residues" evidence="2">
    <location>
        <begin position="186"/>
        <end position="196"/>
    </location>
</feature>
<organism evidence="3">
    <name type="scientific">Tanacetum cinerariifolium</name>
    <name type="common">Dalmatian daisy</name>
    <name type="synonym">Chrysanthemum cinerariifolium</name>
    <dbReference type="NCBI Taxonomy" id="118510"/>
    <lineage>
        <taxon>Eukaryota</taxon>
        <taxon>Viridiplantae</taxon>
        <taxon>Streptophyta</taxon>
        <taxon>Embryophyta</taxon>
        <taxon>Tracheophyta</taxon>
        <taxon>Spermatophyta</taxon>
        <taxon>Magnoliopsida</taxon>
        <taxon>eudicotyledons</taxon>
        <taxon>Gunneridae</taxon>
        <taxon>Pentapetalae</taxon>
        <taxon>asterids</taxon>
        <taxon>campanulids</taxon>
        <taxon>Asterales</taxon>
        <taxon>Asteraceae</taxon>
        <taxon>Asteroideae</taxon>
        <taxon>Anthemideae</taxon>
        <taxon>Anthemidinae</taxon>
        <taxon>Tanacetum</taxon>
    </lineage>
</organism>
<feature type="compositionally biased region" description="Acidic residues" evidence="2">
    <location>
        <begin position="45"/>
        <end position="57"/>
    </location>
</feature>
<evidence type="ECO:0000313" key="3">
    <source>
        <dbReference type="EMBL" id="GEZ22653.1"/>
    </source>
</evidence>
<dbReference type="EMBL" id="BKCJ010254480">
    <property type="protein sequence ID" value="GEZ22653.1"/>
    <property type="molecule type" value="Genomic_DNA"/>
</dbReference>
<feature type="region of interest" description="Disordered" evidence="2">
    <location>
        <begin position="1"/>
        <end position="106"/>
    </location>
</feature>
<evidence type="ECO:0000256" key="1">
    <source>
        <dbReference type="SAM" id="Coils"/>
    </source>
</evidence>
<proteinExistence type="predicted"/>